<reference evidence="5 6" key="1">
    <citation type="submission" date="2017-12" db="EMBL/GenBank/DDBJ databases">
        <title>Phylogenetic diversity of female urinary microbiome.</title>
        <authorList>
            <person name="Thomas-White K."/>
            <person name="Wolfe A.J."/>
        </authorList>
    </citation>
    <scope>NUCLEOTIDE SEQUENCE [LARGE SCALE GENOMIC DNA]</scope>
    <source>
        <strain evidence="5 6">UMB0250</strain>
    </source>
</reference>
<dbReference type="InterPro" id="IPR010174">
    <property type="entry name" value="Succinyl-DAP_deSuclase_DapE"/>
</dbReference>
<evidence type="ECO:0000256" key="2">
    <source>
        <dbReference type="ARBA" id="ARBA00022801"/>
    </source>
</evidence>
<dbReference type="EMBL" id="PKKJ01000003">
    <property type="protein sequence ID" value="PKY66470.1"/>
    <property type="molecule type" value="Genomic_DNA"/>
</dbReference>
<keyword evidence="2" id="KW-0378">Hydrolase</keyword>
<dbReference type="SUPFAM" id="SSF55031">
    <property type="entry name" value="Bacterial exopeptidase dimerisation domain"/>
    <property type="match status" value="1"/>
</dbReference>
<dbReference type="AlphaFoldDB" id="A0A2I1I5R3"/>
<dbReference type="SUPFAM" id="SSF53187">
    <property type="entry name" value="Zn-dependent exopeptidases"/>
    <property type="match status" value="1"/>
</dbReference>
<dbReference type="PANTHER" id="PTHR43808:SF31">
    <property type="entry name" value="N-ACETYL-L-CITRULLINE DEACETYLASE"/>
    <property type="match status" value="1"/>
</dbReference>
<feature type="domain" description="Peptidase M20 dimerisation" evidence="4">
    <location>
        <begin position="170"/>
        <end position="268"/>
    </location>
</feature>
<dbReference type="GO" id="GO:0009089">
    <property type="term" value="P:lysine biosynthetic process via diaminopimelate"/>
    <property type="evidence" value="ECO:0007669"/>
    <property type="project" value="UniProtKB-UniRule"/>
</dbReference>
<dbReference type="GO" id="GO:0046872">
    <property type="term" value="F:metal ion binding"/>
    <property type="evidence" value="ECO:0007669"/>
    <property type="project" value="UniProtKB-KW"/>
</dbReference>
<dbReference type="Pfam" id="PF07687">
    <property type="entry name" value="M20_dimer"/>
    <property type="match status" value="1"/>
</dbReference>
<comment type="caution">
    <text evidence="5">The sequence shown here is derived from an EMBL/GenBank/DDBJ whole genome shotgun (WGS) entry which is preliminary data.</text>
</comment>
<dbReference type="EC" id="3.5.1.18" evidence="3"/>
<dbReference type="InterPro" id="IPR002933">
    <property type="entry name" value="Peptidase_M20"/>
</dbReference>
<dbReference type="GO" id="GO:0008777">
    <property type="term" value="F:acetylornithine deacetylase activity"/>
    <property type="evidence" value="ECO:0007669"/>
    <property type="project" value="TreeGrafter"/>
</dbReference>
<dbReference type="Gene3D" id="3.40.630.10">
    <property type="entry name" value="Zn peptidases"/>
    <property type="match status" value="1"/>
</dbReference>
<dbReference type="Proteomes" id="UP000234545">
    <property type="component" value="Unassembled WGS sequence"/>
</dbReference>
<dbReference type="InterPro" id="IPR011650">
    <property type="entry name" value="Peptidase_M20_dimer"/>
</dbReference>
<evidence type="ECO:0000313" key="5">
    <source>
        <dbReference type="EMBL" id="PKY66470.1"/>
    </source>
</evidence>
<evidence type="ECO:0000313" key="6">
    <source>
        <dbReference type="Proteomes" id="UP000234545"/>
    </source>
</evidence>
<dbReference type="RefSeq" id="WP_101627983.1">
    <property type="nucleotide sequence ID" value="NZ_PKKJ01000003.1"/>
</dbReference>
<dbReference type="Pfam" id="PF01546">
    <property type="entry name" value="Peptidase_M20"/>
    <property type="match status" value="1"/>
</dbReference>
<dbReference type="Gene3D" id="3.30.70.360">
    <property type="match status" value="1"/>
</dbReference>
<proteinExistence type="predicted"/>
<dbReference type="InterPro" id="IPR050072">
    <property type="entry name" value="Peptidase_M20A"/>
</dbReference>
<sequence>MTHLRTDDVVDLTCDLIDIPSVSGDEKTIADAIEEALRGASHLEVLRDGDAIVARTNLGRSQRVIIAGHIDTVPISGNVPHVREETDGVERVRGRGSVDMLGGVAAALYAALKLNEPKHDVTWVFYDHEEVAAPLNGLGRVYRNHPDWIDGQFAILGEPTNAQIEGGCNGTVRVIATVSGVAAHSARAWRGDNAIHKVAPIIEKIAMFGNPVVNVDGLDFRESLSVTRIDGGIANNVIPDSVRLTVNYRFAPSMSPADAIAHIESYFDGVDALFEIDDESEGARPGADSVLAQEFIETARRVMAQEGEDLSVSAKVGWTDVARFSALGIPAINCGPGDPLQAHTQDEAVPVSQLRHYAKILIDYIGAASSISEERN</sequence>
<protein>
    <recommendedName>
        <fullName evidence="3">Succinyl-diaminopimelate desuccinylase</fullName>
        <ecNumber evidence="3">3.5.1.18</ecNumber>
    </recommendedName>
</protein>
<evidence type="ECO:0000259" key="4">
    <source>
        <dbReference type="Pfam" id="PF07687"/>
    </source>
</evidence>
<evidence type="ECO:0000256" key="1">
    <source>
        <dbReference type="ARBA" id="ARBA00022723"/>
    </source>
</evidence>
<accession>A0A2I1I5R3</accession>
<dbReference type="OrthoDB" id="7055905at2"/>
<evidence type="ECO:0000256" key="3">
    <source>
        <dbReference type="NCBIfam" id="TIGR01900"/>
    </source>
</evidence>
<gene>
    <name evidence="5" type="ORF">CYJ25_04390</name>
</gene>
<organism evidence="5 6">
    <name type="scientific">Schaalia turicensis</name>
    <dbReference type="NCBI Taxonomy" id="131111"/>
    <lineage>
        <taxon>Bacteria</taxon>
        <taxon>Bacillati</taxon>
        <taxon>Actinomycetota</taxon>
        <taxon>Actinomycetes</taxon>
        <taxon>Actinomycetales</taxon>
        <taxon>Actinomycetaceae</taxon>
        <taxon>Schaalia</taxon>
    </lineage>
</organism>
<dbReference type="GO" id="GO:0009014">
    <property type="term" value="F:succinyl-diaminopimelate desuccinylase activity"/>
    <property type="evidence" value="ECO:0007669"/>
    <property type="project" value="UniProtKB-UniRule"/>
</dbReference>
<dbReference type="GO" id="GO:0006526">
    <property type="term" value="P:L-arginine biosynthetic process"/>
    <property type="evidence" value="ECO:0007669"/>
    <property type="project" value="TreeGrafter"/>
</dbReference>
<dbReference type="InterPro" id="IPR036264">
    <property type="entry name" value="Bact_exopeptidase_dim_dom"/>
</dbReference>
<keyword evidence="1" id="KW-0479">Metal-binding</keyword>
<name>A0A2I1I5R3_9ACTO</name>
<dbReference type="PANTHER" id="PTHR43808">
    <property type="entry name" value="ACETYLORNITHINE DEACETYLASE"/>
    <property type="match status" value="1"/>
</dbReference>
<dbReference type="NCBIfam" id="TIGR01900">
    <property type="entry name" value="dapE-gram_pos"/>
    <property type="match status" value="1"/>
</dbReference>